<protein>
    <submittedName>
        <fullName evidence="1">Uncharacterized protein</fullName>
    </submittedName>
</protein>
<dbReference type="Proteomes" id="UP001162907">
    <property type="component" value="Chromosome"/>
</dbReference>
<reference evidence="1 2" key="1">
    <citation type="journal article" date="2022" name="Int. J. Syst. Evol. Microbiol.">
        <title>Pseudomonas fitomaticsae sp. nov., isolated at Marimurtra Botanical Garden in Blanes, Catalonia, Spain.</title>
        <authorList>
            <person name="Atanasov K.E."/>
            <person name="Galbis D.M."/>
            <person name="Cornado D."/>
            <person name="Serpico A."/>
            <person name="Sanchez G."/>
            <person name="Bosch M."/>
            <person name="Ferrer A."/>
            <person name="Altabella T."/>
        </authorList>
    </citation>
    <scope>NUCLEOTIDE SEQUENCE [LARGE SCALE GENOMIC DNA]</scope>
    <source>
        <strain evidence="1 2">FIT81</strain>
    </source>
</reference>
<organism evidence="1 2">
    <name type="scientific">Pseudomonas fitomaticsae</name>
    <dbReference type="NCBI Taxonomy" id="2837969"/>
    <lineage>
        <taxon>Bacteria</taxon>
        <taxon>Pseudomonadati</taxon>
        <taxon>Pseudomonadota</taxon>
        <taxon>Gammaproteobacteria</taxon>
        <taxon>Pseudomonadales</taxon>
        <taxon>Pseudomonadaceae</taxon>
        <taxon>Pseudomonas</taxon>
    </lineage>
</organism>
<name>A0ABY3Q3Q5_9PSED</name>
<accession>A0ABY3Q3Q5</accession>
<evidence type="ECO:0000313" key="1">
    <source>
        <dbReference type="EMBL" id="UFQ00794.1"/>
    </source>
</evidence>
<proteinExistence type="predicted"/>
<sequence length="343" mass="37519">MSEFDELSAERSINSVSLESIELKVKFDSGGATRSKVLFGNGRMQVKVQVLVSGFDENGHHVSVPADVLNTVELIHYNTGRILRDGWKASAEQGRYTLEAPVSADLMGTSDDESQNHVHPHVRTFWVSSAGVGTTQIAARVLLNGIVIKSNGTGLLNRQDSSITLDAQLPINYSLEQFHLKSVRRGNEAPGNRISNYYLGLSHQGQQIKLVDWVASQNTGNLIFAHGNWLGASATNYLVGILASPDQTGVTVKLPVNDNTFLDAIFSGPASVSSEMSKEYLVRVSDRHGELTIVQAISEYTYSYAKYTVDEAFHFSAIDQYGSEHKLAIRTDAAEGLFILERG</sequence>
<dbReference type="RefSeq" id="WP_230735056.1">
    <property type="nucleotide sequence ID" value="NZ_CP075567.1"/>
</dbReference>
<dbReference type="EMBL" id="CP075567">
    <property type="protein sequence ID" value="UFQ00794.1"/>
    <property type="molecule type" value="Genomic_DNA"/>
</dbReference>
<gene>
    <name evidence="1" type="ORF">KJY40_03630</name>
</gene>
<evidence type="ECO:0000313" key="2">
    <source>
        <dbReference type="Proteomes" id="UP001162907"/>
    </source>
</evidence>
<keyword evidence="2" id="KW-1185">Reference proteome</keyword>